<dbReference type="Proteomes" id="UP000049455">
    <property type="component" value="Unassembled WGS sequence"/>
</dbReference>
<reference evidence="4 5" key="1">
    <citation type="submission" date="2015-09" db="EMBL/GenBank/DDBJ databases">
        <authorList>
            <person name="Jackson K.R."/>
            <person name="Lunt B.L."/>
            <person name="Fisher J.N.B."/>
            <person name="Gardner A.V."/>
            <person name="Bailey M.E."/>
            <person name="Deus L.M."/>
            <person name="Earl A.S."/>
            <person name="Gibby P.D."/>
            <person name="Hartmann K.A."/>
            <person name="Liu J.E."/>
            <person name="Manci A.M."/>
            <person name="Nielsen D.A."/>
            <person name="Solomon M.B."/>
            <person name="Breakwell D.P."/>
            <person name="Burnett S.H."/>
            <person name="Grose J.H."/>
        </authorList>
    </citation>
    <scope>NUCLEOTIDE SEQUENCE [LARGE SCALE GENOMIC DNA]</scope>
    <source>
        <strain evidence="4 5">CECT 7799</strain>
    </source>
</reference>
<dbReference type="EMBL" id="CYPR01000228">
    <property type="protein sequence ID" value="CUH40741.1"/>
    <property type="molecule type" value="Genomic_DNA"/>
</dbReference>
<evidence type="ECO:0000256" key="2">
    <source>
        <dbReference type="SAM" id="SignalP"/>
    </source>
</evidence>
<dbReference type="AlphaFoldDB" id="A0A0M7BEC1"/>
<feature type="chain" id="PRO_5005809955" description="DUF4139 domain-containing protein" evidence="2">
    <location>
        <begin position="20"/>
        <end position="544"/>
    </location>
</feature>
<dbReference type="RefSeq" id="WP_055664736.1">
    <property type="nucleotide sequence ID" value="NZ_CYPR01000228.1"/>
</dbReference>
<evidence type="ECO:0000313" key="5">
    <source>
        <dbReference type="Proteomes" id="UP000049455"/>
    </source>
</evidence>
<dbReference type="OrthoDB" id="580912at2"/>
<protein>
    <recommendedName>
        <fullName evidence="3">DUF4139 domain-containing protein</fullName>
    </recommendedName>
</protein>
<keyword evidence="5" id="KW-1185">Reference proteome</keyword>
<keyword evidence="1" id="KW-0175">Coiled coil</keyword>
<dbReference type="STRING" id="313367.JSE7799_03476"/>
<dbReference type="InterPro" id="IPR037291">
    <property type="entry name" value="DUF4139"/>
</dbReference>
<evidence type="ECO:0000256" key="1">
    <source>
        <dbReference type="SAM" id="Coils"/>
    </source>
</evidence>
<name>A0A0M7BEC1_9RHOB</name>
<evidence type="ECO:0000313" key="4">
    <source>
        <dbReference type="EMBL" id="CUH40741.1"/>
    </source>
</evidence>
<dbReference type="NCBIfam" id="TIGR02231">
    <property type="entry name" value="mucoidy inhibitor MuiA family protein"/>
    <property type="match status" value="1"/>
</dbReference>
<dbReference type="PANTHER" id="PTHR31005">
    <property type="entry name" value="DUF4139 DOMAIN-CONTAINING PROTEIN"/>
    <property type="match status" value="1"/>
</dbReference>
<sequence>MRRAFAVTILVLAAAPVAAADFPLAAPAERATIFLQGAEIERIGAIDLPAGDHRLLIPVMPNAQGTPRIDVAGATLGAVETLPEGITDGRRLFTPEQEAARVVWRTAQDDLAAAEDARDRAAAGVEAATASLAFLRSVEGGALAGLDAESVAATADAVADGVAEAQIARTQARDALRLAEDRVEEARFDLRQARRDLDATGADFGPVTLRALSVQVAQAGPVAVTMREFAPMAGWSMTYDANLTAEGVVALTRKARLHQSSGLPLSEVDLTLSTAAPFARAEPSDVPPNRAQIVAPQEGVDLSGTAPELARDMAPMSRAAEMSLATPDPVVASANTDGPVVTYSYPAPVTLPVDGAEVIVSLDRIDLPARVYNRAAPRYDATAFLVAQTRNDTDEPLLPGPVTIYREGVQVAETHLPLLPAGDEADIGFGPQEHLRLEYVLKENRTGDRGLIFTSGTRRQDIVFRVRNLSDAPETVETLYALPFSEEEDLEIALDLDPQPDARGVEDVRGLAMWELEVPAGGEREVEIGVTLEWPEGQELVWQP</sequence>
<dbReference type="Pfam" id="PF13598">
    <property type="entry name" value="DUF4139"/>
    <property type="match status" value="1"/>
</dbReference>
<proteinExistence type="predicted"/>
<accession>A0A0M7BEC1</accession>
<keyword evidence="2" id="KW-0732">Signal</keyword>
<feature type="coiled-coil region" evidence="1">
    <location>
        <begin position="162"/>
        <end position="196"/>
    </location>
</feature>
<evidence type="ECO:0000259" key="3">
    <source>
        <dbReference type="Pfam" id="PF13598"/>
    </source>
</evidence>
<gene>
    <name evidence="4" type="ORF">JSE7799_03476</name>
</gene>
<dbReference type="InterPro" id="IPR011935">
    <property type="entry name" value="CHP02231"/>
</dbReference>
<dbReference type="PANTHER" id="PTHR31005:SF8">
    <property type="entry name" value="DUF4139 DOMAIN-CONTAINING PROTEIN"/>
    <property type="match status" value="1"/>
</dbReference>
<feature type="domain" description="DUF4139" evidence="3">
    <location>
        <begin position="229"/>
        <end position="536"/>
    </location>
</feature>
<feature type="signal peptide" evidence="2">
    <location>
        <begin position="1"/>
        <end position="19"/>
    </location>
</feature>
<organism evidence="4 5">
    <name type="scientific">Jannaschia seosinensis</name>
    <dbReference type="NCBI Taxonomy" id="313367"/>
    <lineage>
        <taxon>Bacteria</taxon>
        <taxon>Pseudomonadati</taxon>
        <taxon>Pseudomonadota</taxon>
        <taxon>Alphaproteobacteria</taxon>
        <taxon>Rhodobacterales</taxon>
        <taxon>Roseobacteraceae</taxon>
        <taxon>Jannaschia</taxon>
    </lineage>
</organism>